<accession>A0AC34GE85</accession>
<proteinExistence type="predicted"/>
<dbReference type="WBParaSite" id="ES5_v2.g28033.t1">
    <property type="protein sequence ID" value="ES5_v2.g28033.t1"/>
    <property type="gene ID" value="ES5_v2.g28033"/>
</dbReference>
<protein>
    <submittedName>
        <fullName evidence="2">CCHC-type domain-containing protein</fullName>
    </submittedName>
</protein>
<sequence length="341" mass="38196">MFSASIIPSLNENYSRLKELILGIETSVLIQNTKLFRDNSKLKPERDHRRDNYVSPSRGENFERPSYSNNYNQQQYEQSQTFPPPSKNPKFQPTCYKCNQLGHYATDCKSNIGTVTQVKAIDDLEMMGLETSVNSLDPDVILFGRKAMLDVYLDSVKINALLDTGACASVISESAMGRILRQRPKDVRQIFEENPQSYLHNRLIGANGSALTVVNCVCMPIAWGSYPSKIVKFFVVSGLQQDVLIGTNVLQYDDCWIEALGIALKRGSSNSNYCNEKLQNGIGIGFIVPQNGVDAVYDRENVNIVSRVCKSLTVKDEAQKCSKKKDTVAANTTVKVKQRRK</sequence>
<dbReference type="Proteomes" id="UP000887579">
    <property type="component" value="Unplaced"/>
</dbReference>
<organism evidence="1 2">
    <name type="scientific">Panagrolaimus sp. ES5</name>
    <dbReference type="NCBI Taxonomy" id="591445"/>
    <lineage>
        <taxon>Eukaryota</taxon>
        <taxon>Metazoa</taxon>
        <taxon>Ecdysozoa</taxon>
        <taxon>Nematoda</taxon>
        <taxon>Chromadorea</taxon>
        <taxon>Rhabditida</taxon>
        <taxon>Tylenchina</taxon>
        <taxon>Panagrolaimomorpha</taxon>
        <taxon>Panagrolaimoidea</taxon>
        <taxon>Panagrolaimidae</taxon>
        <taxon>Panagrolaimus</taxon>
    </lineage>
</organism>
<evidence type="ECO:0000313" key="2">
    <source>
        <dbReference type="WBParaSite" id="ES5_v2.g28033.t1"/>
    </source>
</evidence>
<evidence type="ECO:0000313" key="1">
    <source>
        <dbReference type="Proteomes" id="UP000887579"/>
    </source>
</evidence>
<reference evidence="2" key="1">
    <citation type="submission" date="2022-11" db="UniProtKB">
        <authorList>
            <consortium name="WormBaseParasite"/>
        </authorList>
    </citation>
    <scope>IDENTIFICATION</scope>
</reference>
<name>A0AC34GE85_9BILA</name>